<dbReference type="Gene3D" id="2.130.10.30">
    <property type="entry name" value="Regulator of chromosome condensation 1/beta-lactamase-inhibitor protein II"/>
    <property type="match status" value="3"/>
</dbReference>
<evidence type="ECO:0000256" key="1">
    <source>
        <dbReference type="PROSITE-ProRule" id="PRU00235"/>
    </source>
</evidence>
<feature type="repeat" description="RCC1" evidence="1">
    <location>
        <begin position="703"/>
        <end position="761"/>
    </location>
</feature>
<sequence>MVSDASSMASTWADQGGHMPGGQRPTWPLAGWVPWTLKVRGTTHSVGVTEDGEVRAWGRTPSTEGALGLPSPRPQATGHSPELVPSLAGGPVRTGGAVSTVAASQRHSHFLREDGVLVSTGGGFYGTLGNGAFSSIGYSSHPFPGGVAETGSSPVLQVQAGDRYAVVLLADRTVRAFGKGANGRLGYGSTSDYGWDTGTSPVNAGPVPVGGPAVAVTAGTAHSGVVLQDGGVVLCGDNSRGQLGLGSQVESSCTALATTGAASRAAVCPWDSIVAATLGDQHSLFLTRDGGVFVAGRGDSGQLGLGNAADGGRSPTTTPCRLGRVVLGGRAVSLFAGVDFSGAVLEDGSVRAWGSSLSGRLSRRSLGSVGSSMDSLPFLAGPSSVGAPVVAVEAGAAFVLLLTQDGELRGSGASADGQLGLGSRASRTHADSDDAVTSLSPHARQLDAVERKACAISGYVRSASHVVGNTGLRSAAVAIWAGRKSSVVRGDDGKFAALADRALLGGTLAGNWLEDNEHLFRINAFVNASTNKTLDVVSVSVLDALFEFGALHSTGVWLTSDGLLRVTKLPGQSAEDVEPLPIGDSVAQVCTGTFFYVALTASGKVFASGAGTDGANCLSSSVDADQIADTGLRNMRSIACGPTHTMLLSSAGTLTFCGKATTSATPSREGSPPPYLALAVSRPERFVAIASGDTTSYALTDDGRVVAWGSNRDGQLGTTDNTTVSAGITQTVGMEGTWPPFPEPVTAIAAGSAHAVALLSSGAVVTFGRGVEGQLGRGAFESLGTDPTTSVDKIPPVPLGERATAVAAGDTHTVVALESGRVMAFGGNEHGQLGPWVQAEGVNAGVALDESRRLSLHRPKMCDSVVSAASSLNPGASRPVLSPELFQTAPGGGAAPWLIDLTLAGSPAAWQQGVLATGSDVFNGVDQAGMGGDAARATRIQGEPASLKNSQLCPTGLVGASALSGAQVCLTPVEFGWRELVAPTGPNSTALGLVASVAGSSSFLPRGSSEGSTKLRIQGGLGWAGLLESVRDDGADRATAGVLSPAVSGASNASLSVWLSGGGSFGISAWTRRVRGCSFTSLSSLECTVLPAGTGGPGSLSVAVRFGTDAIRADLVAESSSLSFAFPRFVAVIVEGGMPTSGGGTLVVQGAGFGSDEAALPQVEVRPFGLCTNVSRSAENPDGELRCLAPPGVGTASVHISAAGQFAAKQLPVSYNSPLVTSLFPASVLAGAVNTTVEINGTDLALLDGQIDSIVIGGVLCSEASVRTPGQSVACTRLTVPPTGFPAPRELQLAVGGKSSGIVRGLFEGIGRPSVQAVSVAQLSDLSPRRWGSRLTGSALGSSAADVQSVTMDGQPVAAWSITPGSAGLSMDVELDGSAVEGGTIVVTNRWGVSSAPSPGVVFQRPTLTSVSPAQVLVGARGVSVNLTGTSLGRTTADFDSAFVGGVRCPSLRVVVARRVVACEGLDAPLAWPSERTVNVTVLGQTAGASGLFLGVSAPSVQAVSVAQLSDLSPRRWGSRLTGSALGSSAADVQSVTMDGQPVAAWSIAPGSAGLLMDVELDGSAVEGGTIVVTNRWGVSSAPSPGVVFQRPTLTSVSPAQVLVGARGVSVNLTGTSLGRTTADFDSAFVGGVRCPSLRVVVARRVVACEGLDAPLAWPSERTVNVTVLGQTAGASGLFLGVSAPSVQAVSVAQLSPTLPRTWEAEITGTYLGTATGDADVTIDGSRAALAGLEFLPQSQGSRLRVMLRDSAAQGSLLRLANKYGVTSGSAPVALAFARPSVSACTPGYVLAGASNATVLVSGQSLGIRSEDIDVLELGGTACPSVSVLESGTELLCTGFHAPAVWTDPQVVRVKVAGQWSAPTVGVFDGVAGPSVTAIAAVSMPTSGGSTIRIVGSGFGRNAADVAGVCFRDADEPVPVNGSTSPCHGLSPEGGESGGVMGRQLSPGSDVLRAAAWLDQLTVEATVPPGAGRVAVSVVMASGSVSAASVLSYESPSLSEVIPATLLPGAVVAQVQVCGTNLPPARAAHKLQSIVIGGVSCGSVRLDPSRADCALCENLDLRDGFAAGKGGVIQAEVAGRRSPEALGIFEGKPAPRITSAEPRAAGRGSVVTLLGEGLGLSPADIANATVVSNTAGGGSAPCASWAWSSESAMTCVVPASLPLWQMSPAAIEAASGGMAPTLTFVVCTTVGTCTVSTTSSQVAATGVVAGQPPLVSPWAVSAIRTEGQPFEITVQWAFVAEEDEESVNNAIAAEASAALAAYDAADSFEVQLLSAKALAGTGLSEPEERHWAGSALAVREVTRSTGFRMQQTADTQPGEAGSTLAGVQRAAANSHWHLHRSTFTVAFDEPVFVRVAGRTTFDLPGAFSESTSVSPRSRRQSRMARLSIAILGTKQRSKGKDSKKKRLKAVRAGMAALVLKLLFNHLQLLSIISGVRLAWPPAVLSIFEAGQVTSSFSTAGLGVECFLGETVATAVGRAAGVVLSSPALMLWSAAVLALQMCLSKKSRRKAAAASREDDDEEEDAEERGEAGGGEPPDSIVAPVTCSSMSSLWLERVVVAAILIGFVTHASVTKAAFGLLACRRLFPVDQPEATHWVLTQDPNVDCSDGAVTLARLSVALPALILMTLGLPALALRALLCPKPPRWCREKGGCAAASGRACATVRTMLGCGALGEQAAAAAAAAAAAEQEEDLEATAHLFEPKTIQRWGFLFRGFRRRSGAQVWEVVNMARKTLVAGATVLLASGGTLEQAMAALCVAVVFLVAHTTVQPYELPTLNRLETLALTSACITLACVPILVSSPWDPNEPPLAATLATVLIVGSNVLVLTASVGVVLVDMVRRSVKKARKNVQSASLSTTSLNKMQTALASGLDSESGPPAELDEERGDTDDDEPPQESSFSSSSTHRPSHTVESPLSLLPPRH</sequence>
<feature type="compositionally biased region" description="Polar residues" evidence="2">
    <location>
        <begin position="1"/>
        <end position="13"/>
    </location>
</feature>
<feature type="region of interest" description="Disordered" evidence="2">
    <location>
        <begin position="2865"/>
        <end position="2920"/>
    </location>
</feature>
<evidence type="ECO:0000313" key="5">
    <source>
        <dbReference type="Proteomes" id="UP000323011"/>
    </source>
</evidence>
<feature type="repeat" description="RCC1" evidence="1">
    <location>
        <begin position="762"/>
        <end position="819"/>
    </location>
</feature>
<feature type="region of interest" description="Disordered" evidence="2">
    <location>
        <begin position="2511"/>
        <end position="2540"/>
    </location>
</feature>
<reference evidence="4 5" key="1">
    <citation type="submission" date="2019-07" db="EMBL/GenBank/DDBJ databases">
        <title>Genomes of Cafeteria roenbergensis.</title>
        <authorList>
            <person name="Fischer M.G."/>
            <person name="Hackl T."/>
            <person name="Roman M."/>
        </authorList>
    </citation>
    <scope>NUCLEOTIDE SEQUENCE [LARGE SCALE GENOMIC DNA]</scope>
    <source>
        <strain evidence="4 5">BVI</strain>
    </source>
</reference>
<protein>
    <recommendedName>
        <fullName evidence="6">IPT/TIG domain-containing protein</fullName>
    </recommendedName>
</protein>
<feature type="transmembrane region" description="Helical" evidence="3">
    <location>
        <begin position="2478"/>
        <end position="2498"/>
    </location>
</feature>
<dbReference type="GO" id="GO:0005737">
    <property type="term" value="C:cytoplasm"/>
    <property type="evidence" value="ECO:0007669"/>
    <property type="project" value="TreeGrafter"/>
</dbReference>
<feature type="region of interest" description="Disordered" evidence="2">
    <location>
        <begin position="58"/>
        <end position="80"/>
    </location>
</feature>
<feature type="repeat" description="RCC1" evidence="1">
    <location>
        <begin position="603"/>
        <end position="651"/>
    </location>
</feature>
<comment type="caution">
    <text evidence="4">The sequence shown here is derived from an EMBL/GenBank/DDBJ whole genome shotgun (WGS) entry which is preliminary data.</text>
</comment>
<feature type="repeat" description="RCC1" evidence="1">
    <location>
        <begin position="172"/>
        <end position="229"/>
    </location>
</feature>
<feature type="region of interest" description="Disordered" evidence="2">
    <location>
        <begin position="1"/>
        <end position="27"/>
    </location>
</feature>
<organism evidence="4 5">
    <name type="scientific">Cafeteria roenbergensis</name>
    <name type="common">Marine flagellate</name>
    <dbReference type="NCBI Taxonomy" id="33653"/>
    <lineage>
        <taxon>Eukaryota</taxon>
        <taxon>Sar</taxon>
        <taxon>Stramenopiles</taxon>
        <taxon>Bigyra</taxon>
        <taxon>Opalozoa</taxon>
        <taxon>Bicosoecida</taxon>
        <taxon>Cafeteriaceae</taxon>
        <taxon>Cafeteria</taxon>
    </lineage>
</organism>
<keyword evidence="5" id="KW-1185">Reference proteome</keyword>
<feature type="repeat" description="RCC1" evidence="1">
    <location>
        <begin position="348"/>
        <end position="405"/>
    </location>
</feature>
<feature type="transmembrane region" description="Helical" evidence="3">
    <location>
        <begin position="2556"/>
        <end position="2580"/>
    </location>
</feature>
<feature type="transmembrane region" description="Helical" evidence="3">
    <location>
        <begin position="2617"/>
        <end position="2638"/>
    </location>
</feature>
<feature type="repeat" description="RCC1" evidence="1">
    <location>
        <begin position="230"/>
        <end position="289"/>
    </location>
</feature>
<dbReference type="InterPro" id="IPR000408">
    <property type="entry name" value="Reg_chr_condens"/>
</dbReference>
<dbReference type="PRINTS" id="PR00633">
    <property type="entry name" value="RCCNDNSATION"/>
</dbReference>
<feature type="region of interest" description="Disordered" evidence="2">
    <location>
        <begin position="413"/>
        <end position="437"/>
    </location>
</feature>
<dbReference type="PANTHER" id="PTHR45982:SF1">
    <property type="entry name" value="REGULATOR OF CHROMOSOME CONDENSATION"/>
    <property type="match status" value="1"/>
</dbReference>
<evidence type="ECO:0000313" key="4">
    <source>
        <dbReference type="EMBL" id="KAA0157738.1"/>
    </source>
</evidence>
<dbReference type="InterPro" id="IPR009091">
    <property type="entry name" value="RCC1/BLIP-II"/>
</dbReference>
<feature type="repeat" description="RCC1" evidence="1">
    <location>
        <begin position="290"/>
        <end position="347"/>
    </location>
</feature>
<evidence type="ECO:0000256" key="3">
    <source>
        <dbReference type="SAM" id="Phobius"/>
    </source>
</evidence>
<dbReference type="Pfam" id="PF13540">
    <property type="entry name" value="RCC1_2"/>
    <property type="match status" value="4"/>
</dbReference>
<dbReference type="InterPro" id="IPR013783">
    <property type="entry name" value="Ig-like_fold"/>
</dbReference>
<dbReference type="SUPFAM" id="SSF81296">
    <property type="entry name" value="E set domains"/>
    <property type="match status" value="1"/>
</dbReference>
<dbReference type="InterPro" id="IPR014756">
    <property type="entry name" value="Ig_E-set"/>
</dbReference>
<dbReference type="InterPro" id="IPR051553">
    <property type="entry name" value="Ran_GTPase-activating"/>
</dbReference>
<dbReference type="GO" id="GO:0005085">
    <property type="term" value="F:guanyl-nucleotide exchange factor activity"/>
    <property type="evidence" value="ECO:0007669"/>
    <property type="project" value="TreeGrafter"/>
</dbReference>
<dbReference type="Proteomes" id="UP000323011">
    <property type="component" value="Unassembled WGS sequence"/>
</dbReference>
<feature type="transmembrane region" description="Helical" evidence="3">
    <location>
        <begin position="2809"/>
        <end position="2837"/>
    </location>
</feature>
<keyword evidence="3" id="KW-0472">Membrane</keyword>
<dbReference type="EMBL" id="VLTN01000001">
    <property type="protein sequence ID" value="KAA0157738.1"/>
    <property type="molecule type" value="Genomic_DNA"/>
</dbReference>
<keyword evidence="3" id="KW-1133">Transmembrane helix</keyword>
<dbReference type="Gene3D" id="2.60.40.10">
    <property type="entry name" value="Immunoglobulins"/>
    <property type="match status" value="3"/>
</dbReference>
<dbReference type="PROSITE" id="PS50012">
    <property type="entry name" value="RCC1_3"/>
    <property type="match status" value="9"/>
</dbReference>
<dbReference type="SUPFAM" id="SSF50985">
    <property type="entry name" value="RCC1/BLIP-II"/>
    <property type="match status" value="2"/>
</dbReference>
<accession>A0A5A8CY79</accession>
<feature type="compositionally biased region" description="Acidic residues" evidence="2">
    <location>
        <begin position="2516"/>
        <end position="2526"/>
    </location>
</feature>
<feature type="compositionally biased region" description="Acidic residues" evidence="2">
    <location>
        <begin position="2878"/>
        <end position="2892"/>
    </location>
</feature>
<feature type="transmembrane region" description="Helical" evidence="3">
    <location>
        <begin position="2779"/>
        <end position="2797"/>
    </location>
</feature>
<proteinExistence type="predicted"/>
<feature type="repeat" description="RCC1" evidence="1">
    <location>
        <begin position="52"/>
        <end position="114"/>
    </location>
</feature>
<evidence type="ECO:0000256" key="2">
    <source>
        <dbReference type="SAM" id="MobiDB-lite"/>
    </source>
</evidence>
<name>A0A5A8CY79_CAFRO</name>
<evidence type="ECO:0008006" key="6">
    <source>
        <dbReference type="Google" id="ProtNLM"/>
    </source>
</evidence>
<feature type="repeat" description="RCC1" evidence="1">
    <location>
        <begin position="115"/>
        <end position="171"/>
    </location>
</feature>
<gene>
    <name evidence="4" type="ORF">FNF29_00312</name>
</gene>
<dbReference type="PANTHER" id="PTHR45982">
    <property type="entry name" value="REGULATOR OF CHROMOSOME CONDENSATION"/>
    <property type="match status" value="1"/>
</dbReference>
<keyword evidence="3" id="KW-0812">Transmembrane</keyword>